<organism evidence="5 6">
    <name type="scientific">Malus baccata</name>
    <name type="common">Siberian crab apple</name>
    <name type="synonym">Pyrus baccata</name>
    <dbReference type="NCBI Taxonomy" id="106549"/>
    <lineage>
        <taxon>Eukaryota</taxon>
        <taxon>Viridiplantae</taxon>
        <taxon>Streptophyta</taxon>
        <taxon>Embryophyta</taxon>
        <taxon>Tracheophyta</taxon>
        <taxon>Spermatophyta</taxon>
        <taxon>Magnoliopsida</taxon>
        <taxon>eudicotyledons</taxon>
        <taxon>Gunneridae</taxon>
        <taxon>Pentapetalae</taxon>
        <taxon>rosids</taxon>
        <taxon>fabids</taxon>
        <taxon>Rosales</taxon>
        <taxon>Rosaceae</taxon>
        <taxon>Amygdaloideae</taxon>
        <taxon>Maleae</taxon>
        <taxon>Malus</taxon>
    </lineage>
</organism>
<evidence type="ECO:0000256" key="2">
    <source>
        <dbReference type="ARBA" id="ARBA00022723"/>
    </source>
</evidence>
<accession>A0A540LE55</accession>
<gene>
    <name evidence="5" type="ORF">C1H46_029682</name>
</gene>
<dbReference type="InterPro" id="IPR055295">
    <property type="entry name" value="NUDT22/NUDT9-like"/>
</dbReference>
<dbReference type="STRING" id="106549.A0A540LE55"/>
<protein>
    <submittedName>
        <fullName evidence="5">Uncharacterized protein</fullName>
    </submittedName>
</protein>
<evidence type="ECO:0000313" key="5">
    <source>
        <dbReference type="EMBL" id="TQD84756.1"/>
    </source>
</evidence>
<name>A0A540LE55_MALBA</name>
<dbReference type="EMBL" id="VIEB01000621">
    <property type="protein sequence ID" value="TQD84756.1"/>
    <property type="molecule type" value="Genomic_DNA"/>
</dbReference>
<keyword evidence="6" id="KW-1185">Reference proteome</keyword>
<dbReference type="Proteomes" id="UP000315295">
    <property type="component" value="Unassembled WGS sequence"/>
</dbReference>
<dbReference type="PANTHER" id="PTHR31835">
    <property type="entry name" value="URIDINE DIPHOSPHATE GLUCOSE PYROPHOSPHATASE"/>
    <property type="match status" value="1"/>
</dbReference>
<evidence type="ECO:0000256" key="1">
    <source>
        <dbReference type="ARBA" id="ARBA00001946"/>
    </source>
</evidence>
<dbReference type="GO" id="GO:0052751">
    <property type="term" value="F:GDP-mannose hydrolase activity"/>
    <property type="evidence" value="ECO:0007669"/>
    <property type="project" value="TreeGrafter"/>
</dbReference>
<evidence type="ECO:0000256" key="4">
    <source>
        <dbReference type="ARBA" id="ARBA00022842"/>
    </source>
</evidence>
<proteinExistence type="predicted"/>
<dbReference type="PANTHER" id="PTHR31835:SF1">
    <property type="entry name" value="URIDINE DIPHOSPHATE GLUCOSE PYROPHOSPHATASE NUDT22"/>
    <property type="match status" value="1"/>
</dbReference>
<keyword evidence="4" id="KW-0460">Magnesium</keyword>
<evidence type="ECO:0000313" key="6">
    <source>
        <dbReference type="Proteomes" id="UP000315295"/>
    </source>
</evidence>
<comment type="cofactor">
    <cofactor evidence="1">
        <name>Mg(2+)</name>
        <dbReference type="ChEBI" id="CHEBI:18420"/>
    </cofactor>
</comment>
<dbReference type="GO" id="GO:0046872">
    <property type="term" value="F:metal ion binding"/>
    <property type="evidence" value="ECO:0007669"/>
    <property type="project" value="UniProtKB-KW"/>
</dbReference>
<evidence type="ECO:0000256" key="3">
    <source>
        <dbReference type="ARBA" id="ARBA00022801"/>
    </source>
</evidence>
<keyword evidence="3" id="KW-0378">Hydrolase</keyword>
<dbReference type="AlphaFoldDB" id="A0A540LE55"/>
<keyword evidence="2" id="KW-0479">Metal-binding</keyword>
<comment type="caution">
    <text evidence="5">The sequence shown here is derived from an EMBL/GenBank/DDBJ whole genome shotgun (WGS) entry which is preliminary data.</text>
</comment>
<reference evidence="5 6" key="1">
    <citation type="journal article" date="2019" name="G3 (Bethesda)">
        <title>Sequencing of a Wild Apple (Malus baccata) Genome Unravels the Differences Between Cultivated and Wild Apple Species Regarding Disease Resistance and Cold Tolerance.</title>
        <authorList>
            <person name="Chen X."/>
        </authorList>
    </citation>
    <scope>NUCLEOTIDE SEQUENCE [LARGE SCALE GENOMIC DNA]</scope>
    <source>
        <strain evidence="6">cv. Shandingzi</strain>
        <tissue evidence="5">Leaves</tissue>
    </source>
</reference>
<sequence>MFDSIVCEVVEEIGVPSSSLSEQVFIGISRKELNVRPAAFFFMKCNCSSKEIQELYSSAQDSFESTQLFTVPVIDQRTRHLKCPAATKADSPSIR</sequence>